<dbReference type="Gene3D" id="3.40.50.720">
    <property type="entry name" value="NAD(P)-binding Rossmann-like Domain"/>
    <property type="match status" value="1"/>
</dbReference>
<dbReference type="CDD" id="cd08948">
    <property type="entry name" value="5beta-POR_like_SDR_a"/>
    <property type="match status" value="1"/>
</dbReference>
<comment type="caution">
    <text evidence="2">The sequence shown here is derived from an EMBL/GenBank/DDBJ whole genome shotgun (WGS) entry which is preliminary data.</text>
</comment>
<sequence length="444" mass="50048">MTTRKTTNNVIYSEGSLCGLPSFEDEPETRNLTALVTGANGISGYHLVRVLAANPKRWGQIYCLSRREPPENFFEDLGEGSACVKHIAVDFLSEPAEIADRLVEKVQAIDHVFFFSYMQTEQKGSVLGMWSDASALADLNSKLLTNFLDGLRLAGLQPKRFLLQTGAKNYGFHMGPATNPSFETDPRISLEANFYYPQEDALKKFCEETGTAWNVVRPSYIIGAVCDGALNFLIGLAIYGAVQSYLNRPLEFPGDYAAWDREFCQSTALLNAHFEEWAVLTDQAANEAFNIQDGQSFTWGRFWPYLASWFGTTWNPPDTDMSKYRVTTCRHVDTPRGYGPRGVARSTFSLLEWSENEEVQQAWRELSKRYGLVLDPFDEAKRPQIFGMTDSAVLGDWPLSLSMRKARKMGFFGTADSFETSFEAIQNLARLKLVVPTIMKKYIE</sequence>
<evidence type="ECO:0000313" key="3">
    <source>
        <dbReference type="Proteomes" id="UP000191285"/>
    </source>
</evidence>
<organism evidence="2 3">
    <name type="scientific">Penicillium steckii</name>
    <dbReference type="NCBI Taxonomy" id="303698"/>
    <lineage>
        <taxon>Eukaryota</taxon>
        <taxon>Fungi</taxon>
        <taxon>Dikarya</taxon>
        <taxon>Ascomycota</taxon>
        <taxon>Pezizomycotina</taxon>
        <taxon>Eurotiomycetes</taxon>
        <taxon>Eurotiomycetidae</taxon>
        <taxon>Eurotiales</taxon>
        <taxon>Aspergillaceae</taxon>
        <taxon>Penicillium</taxon>
    </lineage>
</organism>
<keyword evidence="3" id="KW-1185">Reference proteome</keyword>
<protein>
    <recommendedName>
        <fullName evidence="1">PRISE-like Rossmann-fold domain-containing protein</fullName>
    </recommendedName>
</protein>
<gene>
    <name evidence="2" type="ORF">PENSTE_c007G08965</name>
</gene>
<dbReference type="Proteomes" id="UP000191285">
    <property type="component" value="Unassembled WGS sequence"/>
</dbReference>
<evidence type="ECO:0000313" key="2">
    <source>
        <dbReference type="EMBL" id="OQE24713.1"/>
    </source>
</evidence>
<dbReference type="InterPro" id="IPR036291">
    <property type="entry name" value="NAD(P)-bd_dom_sf"/>
</dbReference>
<name>A0A1V6TGI8_9EURO</name>
<dbReference type="EMBL" id="MLKD01000007">
    <property type="protein sequence ID" value="OQE24713.1"/>
    <property type="molecule type" value="Genomic_DNA"/>
</dbReference>
<dbReference type="Pfam" id="PF22917">
    <property type="entry name" value="PRISE"/>
    <property type="match status" value="1"/>
</dbReference>
<proteinExistence type="predicted"/>
<dbReference type="PANTHER" id="PTHR32487:SF29">
    <property type="entry name" value="NAD-DEPENDENT EPIMERASE_DEHYDRATASE DOMAIN-CONTAINING PROTEIN"/>
    <property type="match status" value="1"/>
</dbReference>
<feature type="domain" description="PRISE-like Rossmann-fold" evidence="1">
    <location>
        <begin position="34"/>
        <end position="312"/>
    </location>
</feature>
<dbReference type="OrthoDB" id="1731983at2759"/>
<dbReference type="PANTHER" id="PTHR32487">
    <property type="entry name" value="3-OXO-DELTA(4,5)-STEROID 5-BETA-REDUCTASE"/>
    <property type="match status" value="1"/>
</dbReference>
<reference evidence="3" key="1">
    <citation type="journal article" date="2017" name="Nat. Microbiol.">
        <title>Global analysis of biosynthetic gene clusters reveals vast potential of secondary metabolite production in Penicillium species.</title>
        <authorList>
            <person name="Nielsen J.C."/>
            <person name="Grijseels S."/>
            <person name="Prigent S."/>
            <person name="Ji B."/>
            <person name="Dainat J."/>
            <person name="Nielsen K.F."/>
            <person name="Frisvad J.C."/>
            <person name="Workman M."/>
            <person name="Nielsen J."/>
        </authorList>
    </citation>
    <scope>NUCLEOTIDE SEQUENCE [LARGE SCALE GENOMIC DNA]</scope>
    <source>
        <strain evidence="3">IBT 24891</strain>
    </source>
</reference>
<accession>A0A1V6TGI8</accession>
<evidence type="ECO:0000259" key="1">
    <source>
        <dbReference type="Pfam" id="PF22917"/>
    </source>
</evidence>
<dbReference type="AlphaFoldDB" id="A0A1V6TGI8"/>
<dbReference type="STRING" id="303698.A0A1V6TGI8"/>
<dbReference type="SUPFAM" id="SSF51735">
    <property type="entry name" value="NAD(P)-binding Rossmann-fold domains"/>
    <property type="match status" value="1"/>
</dbReference>
<dbReference type="InterPro" id="IPR055222">
    <property type="entry name" value="PRISE-like_Rossmann-fold"/>
</dbReference>